<feature type="transmembrane region" description="Helical" evidence="4">
    <location>
        <begin position="292"/>
        <end position="311"/>
    </location>
</feature>
<name>A0A022VP39_TRIRU</name>
<dbReference type="PANTHER" id="PTHR11360:SF252">
    <property type="entry name" value="MAJOR FACILITATOR SUPERFAMILY (MFS) PROFILE DOMAIN-CONTAINING PROTEIN-RELATED"/>
    <property type="match status" value="1"/>
</dbReference>
<dbReference type="OrthoDB" id="6509908at2759"/>
<dbReference type="Pfam" id="PF07690">
    <property type="entry name" value="MFS_1"/>
    <property type="match status" value="1"/>
</dbReference>
<feature type="transmembrane region" description="Helical" evidence="4">
    <location>
        <begin position="389"/>
        <end position="410"/>
    </location>
</feature>
<keyword evidence="4" id="KW-0812">Transmembrane</keyword>
<evidence type="ECO:0000259" key="5">
    <source>
        <dbReference type="PROSITE" id="PS50850"/>
    </source>
</evidence>
<accession>A0A022VP39</accession>
<feature type="transmembrane region" description="Helical" evidence="4">
    <location>
        <begin position="347"/>
        <end position="368"/>
    </location>
</feature>
<feature type="transmembrane region" description="Helical" evidence="4">
    <location>
        <begin position="323"/>
        <end position="341"/>
    </location>
</feature>
<proteinExistence type="inferred from homology"/>
<dbReference type="SUPFAM" id="SSF103473">
    <property type="entry name" value="MFS general substrate transporter"/>
    <property type="match status" value="1"/>
</dbReference>
<feature type="region of interest" description="Disordered" evidence="3">
    <location>
        <begin position="1"/>
        <end position="24"/>
    </location>
</feature>
<comment type="similarity">
    <text evidence="2">Belongs to the major facilitator superfamily. Monocarboxylate porter (TC 2.A.1.13) family.</text>
</comment>
<dbReference type="Proteomes" id="UP000023758">
    <property type="component" value="Unassembled WGS sequence"/>
</dbReference>
<feature type="transmembrane region" description="Helical" evidence="4">
    <location>
        <begin position="121"/>
        <end position="142"/>
    </location>
</feature>
<dbReference type="PROSITE" id="PS50850">
    <property type="entry name" value="MFS"/>
    <property type="match status" value="1"/>
</dbReference>
<dbReference type="InterPro" id="IPR020846">
    <property type="entry name" value="MFS_dom"/>
</dbReference>
<feature type="compositionally biased region" description="Basic and acidic residues" evidence="3">
    <location>
        <begin position="1"/>
        <end position="15"/>
    </location>
</feature>
<gene>
    <name evidence="6" type="ORF">H103_08496</name>
</gene>
<feature type="transmembrane region" description="Helical" evidence="4">
    <location>
        <begin position="148"/>
        <end position="172"/>
    </location>
</feature>
<feature type="transmembrane region" description="Helical" evidence="4">
    <location>
        <begin position="422"/>
        <end position="442"/>
    </location>
</feature>
<evidence type="ECO:0000256" key="3">
    <source>
        <dbReference type="SAM" id="MobiDB-lite"/>
    </source>
</evidence>
<dbReference type="GO" id="GO:0022857">
    <property type="term" value="F:transmembrane transporter activity"/>
    <property type="evidence" value="ECO:0007669"/>
    <property type="project" value="InterPro"/>
</dbReference>
<dbReference type="InterPro" id="IPR050327">
    <property type="entry name" value="Proton-linked_MCT"/>
</dbReference>
<feature type="transmembrane region" description="Helical" evidence="4">
    <location>
        <begin position="210"/>
        <end position="233"/>
    </location>
</feature>
<feature type="transmembrane region" description="Helical" evidence="4">
    <location>
        <begin position="50"/>
        <end position="71"/>
    </location>
</feature>
<feature type="domain" description="Major facilitator superfamily (MFS) profile" evidence="5">
    <location>
        <begin position="52"/>
        <end position="448"/>
    </location>
</feature>
<evidence type="ECO:0000256" key="4">
    <source>
        <dbReference type="SAM" id="Phobius"/>
    </source>
</evidence>
<dbReference type="HOGENOM" id="CLU_001265_1_1_1"/>
<dbReference type="InterPro" id="IPR011701">
    <property type="entry name" value="MFS"/>
</dbReference>
<organism evidence="6">
    <name type="scientific">Trichophyton rubrum CBS 288.86</name>
    <dbReference type="NCBI Taxonomy" id="1215330"/>
    <lineage>
        <taxon>Eukaryota</taxon>
        <taxon>Fungi</taxon>
        <taxon>Dikarya</taxon>
        <taxon>Ascomycota</taxon>
        <taxon>Pezizomycotina</taxon>
        <taxon>Eurotiomycetes</taxon>
        <taxon>Eurotiomycetidae</taxon>
        <taxon>Onygenales</taxon>
        <taxon>Arthrodermataceae</taxon>
        <taxon>Trichophyton</taxon>
    </lineage>
</organism>
<evidence type="ECO:0000256" key="2">
    <source>
        <dbReference type="ARBA" id="ARBA00006727"/>
    </source>
</evidence>
<keyword evidence="4" id="KW-0472">Membrane</keyword>
<dbReference type="AlphaFoldDB" id="A0A022VP39"/>
<sequence length="449" mass="47972">MPITEQDTKPCHRPDQTACVKKSGDTTPPLVVNDNLEAANNNEAKGGFKAWIYVLASFFLFMNAWGLTQTFGAFNQYYVSSLLSTNSPSSISWIGSFQVSLVIVLGVFTGPLFDAGYLRQMLTLGCTLVVLGMSMLSLATAYWQVFLAQGICVGLGSGLLYVPALAFVSTLFPGSVRPWAIGCVNAGGGMGGIVYTFMLRDLQPHIGFGWAVRAIALVTLVLSVVALAILLPYRSKAPKPQQRRAIFDLKALREPSFLLFSIAMFFNYLAFYITPFYIPMYATEALHQSRSFAFACLVYMSITSIIGRTLPMLAAGRFGSLQVYTAATLGTIVALFSWTAVHNVAGFLGFALMYGIVSGVQVAAPSAAMSHPVLSPTINVIGTRMGMGWMFAGVGVLVGSPIAGALVNVTPGRVDFKPAQSFAGAVAAGALLCLIFPLIAVIKHDKKTA</sequence>
<evidence type="ECO:0000313" key="6">
    <source>
        <dbReference type="EMBL" id="EZF47756.1"/>
    </source>
</evidence>
<feature type="transmembrane region" description="Helical" evidence="4">
    <location>
        <begin position="91"/>
        <end position="109"/>
    </location>
</feature>
<reference evidence="6" key="1">
    <citation type="submission" date="2014-02" db="EMBL/GenBank/DDBJ databases">
        <title>The Genome Sequence of Trichophyton rubrum (morphotype fischeri) CBS 288.86.</title>
        <authorList>
            <consortium name="The Broad Institute Genomics Platform"/>
            <person name="Cuomo C.A."/>
            <person name="White T.C."/>
            <person name="Graser Y."/>
            <person name="Martinez-Rossi N."/>
            <person name="Heitman J."/>
            <person name="Young S.K."/>
            <person name="Zeng Q."/>
            <person name="Gargeya S."/>
            <person name="Abouelleil A."/>
            <person name="Alvarado L."/>
            <person name="Chapman S.B."/>
            <person name="Gainer-Dewar J."/>
            <person name="Goldberg J."/>
            <person name="Griggs A."/>
            <person name="Gujja S."/>
            <person name="Hansen M."/>
            <person name="Howarth C."/>
            <person name="Imamovic A."/>
            <person name="Larimer J."/>
            <person name="Martinez D."/>
            <person name="Murphy C."/>
            <person name="Pearson M.D."/>
            <person name="Persinoti G."/>
            <person name="Poon T."/>
            <person name="Priest M."/>
            <person name="Roberts A.D."/>
            <person name="Saif S."/>
            <person name="Shea T.D."/>
            <person name="Sykes S.N."/>
            <person name="Wortman J."/>
            <person name="Nusbaum C."/>
            <person name="Birren B."/>
        </authorList>
    </citation>
    <scope>NUCLEOTIDE SEQUENCE [LARGE SCALE GENOMIC DNA]</scope>
    <source>
        <strain evidence="6">CBS 288.86</strain>
    </source>
</reference>
<dbReference type="InterPro" id="IPR036259">
    <property type="entry name" value="MFS_trans_sf"/>
</dbReference>
<comment type="subcellular location">
    <subcellularLocation>
        <location evidence="1">Membrane</location>
        <topology evidence="1">Multi-pass membrane protein</topology>
    </subcellularLocation>
</comment>
<protein>
    <recommendedName>
        <fullName evidence="5">Major facilitator superfamily (MFS) profile domain-containing protein</fullName>
    </recommendedName>
</protein>
<dbReference type="EMBL" id="KK207940">
    <property type="protein sequence ID" value="EZF47756.1"/>
    <property type="molecule type" value="Genomic_DNA"/>
</dbReference>
<dbReference type="Gene3D" id="1.20.1250.20">
    <property type="entry name" value="MFS general substrate transporter like domains"/>
    <property type="match status" value="2"/>
</dbReference>
<feature type="transmembrane region" description="Helical" evidence="4">
    <location>
        <begin position="257"/>
        <end position="280"/>
    </location>
</feature>
<feature type="transmembrane region" description="Helical" evidence="4">
    <location>
        <begin position="179"/>
        <end position="198"/>
    </location>
</feature>
<dbReference type="GO" id="GO:0016020">
    <property type="term" value="C:membrane"/>
    <property type="evidence" value="ECO:0007669"/>
    <property type="project" value="UniProtKB-SubCell"/>
</dbReference>
<dbReference type="PANTHER" id="PTHR11360">
    <property type="entry name" value="MONOCARBOXYLATE TRANSPORTER"/>
    <property type="match status" value="1"/>
</dbReference>
<evidence type="ECO:0000256" key="1">
    <source>
        <dbReference type="ARBA" id="ARBA00004141"/>
    </source>
</evidence>
<keyword evidence="4" id="KW-1133">Transmembrane helix</keyword>